<proteinExistence type="predicted"/>
<dbReference type="GeneID" id="77802633"/>
<sequence length="258" mass="29763">MPTFVFLTSRLKAEMCDLESFYLYILQAVDAIDGPFALFLDCTAFTFANKISLPWFRQLIDASPALPALHLAQVWVYNANAIFQRYIRKLGATEKQERRWSNLIRAVITLDELAICLPNYEQVLPASLWNMFHDKRVVISHVTHLQQYQMQIPVVLHIGSKTLLIQSSKRLELLADAKCTLNNVIRLKDIQEMQRLPPSNVHLDLGFIIKQYGSNVTMKFVSVNTDRIVETLTNTQTNLPLQPHPRYLLWLSSQWGHL</sequence>
<dbReference type="EMBL" id="CP110432">
    <property type="protein sequence ID" value="WAQ90171.1"/>
    <property type="molecule type" value="Genomic_DNA"/>
</dbReference>
<name>A0ABY7CXZ0_9BASI</name>
<evidence type="ECO:0000259" key="1">
    <source>
        <dbReference type="Pfam" id="PF13716"/>
    </source>
</evidence>
<dbReference type="InterPro" id="IPR011993">
    <property type="entry name" value="PH-like_dom_sf"/>
</dbReference>
<reference evidence="2" key="1">
    <citation type="submission" date="2022-10" db="EMBL/GenBank/DDBJ databases">
        <title>Puccinia triticina Genome sequencing and assembly.</title>
        <authorList>
            <person name="Li C."/>
        </authorList>
    </citation>
    <scope>NUCLEOTIDE SEQUENCE</scope>
    <source>
        <strain evidence="2">Pt15</strain>
    </source>
</reference>
<evidence type="ECO:0000313" key="2">
    <source>
        <dbReference type="EMBL" id="WAQ90171.1"/>
    </source>
</evidence>
<dbReference type="RefSeq" id="XP_053025726.1">
    <property type="nucleotide sequence ID" value="XM_053161738.1"/>
</dbReference>
<dbReference type="Gene3D" id="2.30.29.30">
    <property type="entry name" value="Pleckstrin-homology domain (PH domain)/Phosphotyrosine-binding domain (PTB)"/>
    <property type="match status" value="1"/>
</dbReference>
<dbReference type="Gene3D" id="3.40.525.10">
    <property type="entry name" value="CRAL-TRIO lipid binding domain"/>
    <property type="match status" value="1"/>
</dbReference>
<dbReference type="Proteomes" id="UP001164743">
    <property type="component" value="Chromosome 12A"/>
</dbReference>
<keyword evidence="3" id="KW-1185">Reference proteome</keyword>
<accession>A0ABY7CXZ0</accession>
<dbReference type="InterPro" id="IPR001251">
    <property type="entry name" value="CRAL-TRIO_dom"/>
</dbReference>
<evidence type="ECO:0000313" key="3">
    <source>
        <dbReference type="Proteomes" id="UP001164743"/>
    </source>
</evidence>
<protein>
    <recommendedName>
        <fullName evidence="1">CRAL-TRIO domain-containing protein</fullName>
    </recommendedName>
</protein>
<gene>
    <name evidence="2" type="ORF">PtA15_12A157</name>
</gene>
<dbReference type="InterPro" id="IPR036865">
    <property type="entry name" value="CRAL-TRIO_dom_sf"/>
</dbReference>
<organism evidence="2 3">
    <name type="scientific">Puccinia triticina</name>
    <dbReference type="NCBI Taxonomy" id="208348"/>
    <lineage>
        <taxon>Eukaryota</taxon>
        <taxon>Fungi</taxon>
        <taxon>Dikarya</taxon>
        <taxon>Basidiomycota</taxon>
        <taxon>Pucciniomycotina</taxon>
        <taxon>Pucciniomycetes</taxon>
        <taxon>Pucciniales</taxon>
        <taxon>Pucciniaceae</taxon>
        <taxon>Puccinia</taxon>
    </lineage>
</organism>
<dbReference type="Pfam" id="PF13716">
    <property type="entry name" value="CRAL_TRIO_2"/>
    <property type="match status" value="1"/>
</dbReference>
<feature type="domain" description="CRAL-TRIO" evidence="1">
    <location>
        <begin position="4"/>
        <end position="124"/>
    </location>
</feature>